<dbReference type="Proteomes" id="UP001176961">
    <property type="component" value="Unassembled WGS sequence"/>
</dbReference>
<gene>
    <name evidence="1" type="ORF">CYNAS_LOCUS14876</name>
</gene>
<name>A0AA36H2P3_CYLNA</name>
<dbReference type="PANTHER" id="PTHR22898">
    <property type="entry name" value="UNCHARACTERIZED GLYCOSOL TRANSFERASE-RELATED"/>
    <property type="match status" value="1"/>
</dbReference>
<reference evidence="1" key="1">
    <citation type="submission" date="2023-07" db="EMBL/GenBank/DDBJ databases">
        <authorList>
            <consortium name="CYATHOMIX"/>
        </authorList>
    </citation>
    <scope>NUCLEOTIDE SEQUENCE</scope>
    <source>
        <strain evidence="1">N/A</strain>
    </source>
</reference>
<comment type="caution">
    <text evidence="1">The sequence shown here is derived from an EMBL/GenBank/DDBJ whole genome shotgun (WGS) entry which is preliminary data.</text>
</comment>
<dbReference type="InterPro" id="IPR052501">
    <property type="entry name" value="Alpha-1-2_FucT"/>
</dbReference>
<sequence>MPRFKERRTYEAVFISNFTVPVDMYASSQLCTSFLITAPVSTFGWWLAFFSKNQNNVFYLLDKRNLGGRMAKKELFLDTWMEFAS</sequence>
<dbReference type="AlphaFoldDB" id="A0AA36H2P3"/>
<evidence type="ECO:0000313" key="1">
    <source>
        <dbReference type="EMBL" id="CAJ0602893.1"/>
    </source>
</evidence>
<dbReference type="PANTHER" id="PTHR22898:SF3">
    <property type="entry name" value="ALPHA-1,2-FUCOSYLTRANSFERASE-RELATED"/>
    <property type="match status" value="1"/>
</dbReference>
<accession>A0AA36H2P3</accession>
<organism evidence="1 2">
    <name type="scientific">Cylicocyclus nassatus</name>
    <name type="common">Nematode worm</name>
    <dbReference type="NCBI Taxonomy" id="53992"/>
    <lineage>
        <taxon>Eukaryota</taxon>
        <taxon>Metazoa</taxon>
        <taxon>Ecdysozoa</taxon>
        <taxon>Nematoda</taxon>
        <taxon>Chromadorea</taxon>
        <taxon>Rhabditida</taxon>
        <taxon>Rhabditina</taxon>
        <taxon>Rhabditomorpha</taxon>
        <taxon>Strongyloidea</taxon>
        <taxon>Strongylidae</taxon>
        <taxon>Cylicocyclus</taxon>
    </lineage>
</organism>
<keyword evidence="2" id="KW-1185">Reference proteome</keyword>
<dbReference type="EMBL" id="CATQJL010000305">
    <property type="protein sequence ID" value="CAJ0602893.1"/>
    <property type="molecule type" value="Genomic_DNA"/>
</dbReference>
<protein>
    <submittedName>
        <fullName evidence="1">Uncharacterized protein</fullName>
    </submittedName>
</protein>
<proteinExistence type="predicted"/>
<evidence type="ECO:0000313" key="2">
    <source>
        <dbReference type="Proteomes" id="UP001176961"/>
    </source>
</evidence>